<evidence type="ECO:0000256" key="3">
    <source>
        <dbReference type="ARBA" id="ARBA00022676"/>
    </source>
</evidence>
<evidence type="ECO:0000313" key="11">
    <source>
        <dbReference type="EMBL" id="MDY0409524.1"/>
    </source>
</evidence>
<organism evidence="11 12">
    <name type="scientific">Paracerasibacillus soli</name>
    <dbReference type="NCBI Taxonomy" id="480284"/>
    <lineage>
        <taxon>Bacteria</taxon>
        <taxon>Bacillati</taxon>
        <taxon>Bacillota</taxon>
        <taxon>Bacilli</taxon>
        <taxon>Bacillales</taxon>
        <taxon>Bacillaceae</taxon>
        <taxon>Paracerasibacillus</taxon>
    </lineage>
</organism>
<keyword evidence="12" id="KW-1185">Reference proteome</keyword>
<evidence type="ECO:0000256" key="4">
    <source>
        <dbReference type="ARBA" id="ARBA00022679"/>
    </source>
</evidence>
<dbReference type="Proteomes" id="UP001275315">
    <property type="component" value="Unassembled WGS sequence"/>
</dbReference>
<evidence type="ECO:0000256" key="8">
    <source>
        <dbReference type="ARBA" id="ARBA00023316"/>
    </source>
</evidence>
<proteinExistence type="predicted"/>
<dbReference type="PANTHER" id="PTHR32282">
    <property type="entry name" value="BINDING PROTEIN TRANSPEPTIDASE, PUTATIVE-RELATED"/>
    <property type="match status" value="1"/>
</dbReference>
<keyword evidence="4" id="KW-0808">Transferase</keyword>
<comment type="subcellular location">
    <subcellularLocation>
        <location evidence="1">Membrane</location>
    </subcellularLocation>
</comment>
<keyword evidence="6" id="KW-0573">Peptidoglycan synthesis</keyword>
<sequence>MIGYTPELVTGVWTGYDDNRTLEVIAEQSYAKEVWADFMEAFHQDKKDSEFIPPRGLLVFRLIWKQDNEPHQIVQQTCNVF</sequence>
<evidence type="ECO:0000256" key="5">
    <source>
        <dbReference type="ARBA" id="ARBA00022960"/>
    </source>
</evidence>
<evidence type="ECO:0000256" key="7">
    <source>
        <dbReference type="ARBA" id="ARBA00023136"/>
    </source>
</evidence>
<dbReference type="Gene3D" id="3.40.710.10">
    <property type="entry name" value="DD-peptidase/beta-lactamase superfamily"/>
    <property type="match status" value="1"/>
</dbReference>
<evidence type="ECO:0000313" key="12">
    <source>
        <dbReference type="Proteomes" id="UP001275315"/>
    </source>
</evidence>
<keyword evidence="5" id="KW-0133">Cell shape</keyword>
<dbReference type="PANTHER" id="PTHR32282:SF11">
    <property type="entry name" value="PENICILLIN-BINDING PROTEIN 1B"/>
    <property type="match status" value="1"/>
</dbReference>
<keyword evidence="8" id="KW-0961">Cell wall biogenesis/degradation</keyword>
<dbReference type="EC" id="2.4.99.28" evidence="9"/>
<comment type="caution">
    <text evidence="11">The sequence shown here is derived from an EMBL/GenBank/DDBJ whole genome shotgun (WGS) entry which is preliminary data.</text>
</comment>
<evidence type="ECO:0000256" key="1">
    <source>
        <dbReference type="ARBA" id="ARBA00004370"/>
    </source>
</evidence>
<keyword evidence="7" id="KW-0472">Membrane</keyword>
<keyword evidence="3" id="KW-0328">Glycosyltransferase</keyword>
<dbReference type="SUPFAM" id="SSF56601">
    <property type="entry name" value="beta-lactamase/transpeptidase-like"/>
    <property type="match status" value="1"/>
</dbReference>
<gene>
    <name evidence="11" type="ORF">RWD45_14230</name>
</gene>
<accession>A0ABU5CT58</accession>
<dbReference type="EMBL" id="JAWDIQ010000002">
    <property type="protein sequence ID" value="MDY0409524.1"/>
    <property type="molecule type" value="Genomic_DNA"/>
</dbReference>
<evidence type="ECO:0000256" key="9">
    <source>
        <dbReference type="ARBA" id="ARBA00044770"/>
    </source>
</evidence>
<comment type="catalytic activity">
    <reaction evidence="10">
        <text>[GlcNAc-(1-&gt;4)-Mur2Ac(oyl-L-Ala-gamma-D-Glu-L-Lys-D-Ala-D-Ala)](n)-di-trans,octa-cis-undecaprenyl diphosphate + beta-D-GlcNAc-(1-&gt;4)-Mur2Ac(oyl-L-Ala-gamma-D-Glu-L-Lys-D-Ala-D-Ala)-di-trans,octa-cis-undecaprenyl diphosphate = [GlcNAc-(1-&gt;4)-Mur2Ac(oyl-L-Ala-gamma-D-Glu-L-Lys-D-Ala-D-Ala)](n+1)-di-trans,octa-cis-undecaprenyl diphosphate + di-trans,octa-cis-undecaprenyl diphosphate + H(+)</text>
        <dbReference type="Rhea" id="RHEA:23708"/>
        <dbReference type="Rhea" id="RHEA-COMP:9602"/>
        <dbReference type="Rhea" id="RHEA-COMP:9603"/>
        <dbReference type="ChEBI" id="CHEBI:15378"/>
        <dbReference type="ChEBI" id="CHEBI:58405"/>
        <dbReference type="ChEBI" id="CHEBI:60033"/>
        <dbReference type="ChEBI" id="CHEBI:78435"/>
        <dbReference type="EC" id="2.4.99.28"/>
    </reaction>
</comment>
<dbReference type="InterPro" id="IPR012338">
    <property type="entry name" value="Beta-lactam/transpept-like"/>
</dbReference>
<reference evidence="11 12" key="1">
    <citation type="submission" date="2023-10" db="EMBL/GenBank/DDBJ databases">
        <title>Virgibacillus soli CC-YMP-6 genome.</title>
        <authorList>
            <person name="Miliotis G."/>
            <person name="Sengupta P."/>
            <person name="Hameed A."/>
            <person name="Chuvochina M."/>
            <person name="Mcdonagh F."/>
            <person name="Simpson A.C."/>
            <person name="Singh N.K."/>
            <person name="Rekha P.D."/>
            <person name="Raman K."/>
            <person name="Hugenholtz P."/>
            <person name="Venkateswaran K."/>
        </authorList>
    </citation>
    <scope>NUCLEOTIDE SEQUENCE [LARGE SCALE GENOMIC DNA]</scope>
    <source>
        <strain evidence="11 12">CC-YMP-6</strain>
    </source>
</reference>
<evidence type="ECO:0000256" key="10">
    <source>
        <dbReference type="ARBA" id="ARBA00049902"/>
    </source>
</evidence>
<dbReference type="InterPro" id="IPR050396">
    <property type="entry name" value="Glycosyltr_51/Transpeptidase"/>
</dbReference>
<evidence type="ECO:0000256" key="2">
    <source>
        <dbReference type="ARBA" id="ARBA00022475"/>
    </source>
</evidence>
<protein>
    <recommendedName>
        <fullName evidence="9">peptidoglycan glycosyltransferase</fullName>
        <ecNumber evidence="9">2.4.99.28</ecNumber>
    </recommendedName>
</protein>
<name>A0ABU5CT58_9BACI</name>
<keyword evidence="2" id="KW-1003">Cell membrane</keyword>
<evidence type="ECO:0000256" key="6">
    <source>
        <dbReference type="ARBA" id="ARBA00022984"/>
    </source>
</evidence>